<reference evidence="2" key="1">
    <citation type="journal article" date="2022" name="Nat. Commun.">
        <title>Chromosome evolution and the genetic basis of agronomically important traits in greater yam.</title>
        <authorList>
            <person name="Bredeson J.V."/>
            <person name="Lyons J.B."/>
            <person name="Oniyinde I.O."/>
            <person name="Okereke N.R."/>
            <person name="Kolade O."/>
            <person name="Nnabue I."/>
            <person name="Nwadili C.O."/>
            <person name="Hribova E."/>
            <person name="Parker M."/>
            <person name="Nwogha J."/>
            <person name="Shu S."/>
            <person name="Carlson J."/>
            <person name="Kariba R."/>
            <person name="Muthemba S."/>
            <person name="Knop K."/>
            <person name="Barton G.J."/>
            <person name="Sherwood A.V."/>
            <person name="Lopez-Montes A."/>
            <person name="Asiedu R."/>
            <person name="Jamnadass R."/>
            <person name="Muchugi A."/>
            <person name="Goodstein D."/>
            <person name="Egesi C.N."/>
            <person name="Featherston J."/>
            <person name="Asfaw A."/>
            <person name="Simpson G.G."/>
            <person name="Dolezel J."/>
            <person name="Hendre P.S."/>
            <person name="Van Deynze A."/>
            <person name="Kumar P.L."/>
            <person name="Obidiegwu J.E."/>
            <person name="Bhattacharjee R."/>
            <person name="Rokhsar D.S."/>
        </authorList>
    </citation>
    <scope>NUCLEOTIDE SEQUENCE [LARGE SCALE GENOMIC DNA]</scope>
    <source>
        <strain evidence="2">cv. TDa95/00328</strain>
    </source>
</reference>
<gene>
    <name evidence="1" type="ORF">IHE45_08G054400</name>
</gene>
<dbReference type="EMBL" id="CM037018">
    <property type="protein sequence ID" value="KAH7674164.1"/>
    <property type="molecule type" value="Genomic_DNA"/>
</dbReference>
<sequence>MLSLEDELEFEPQYVTRYCFVDEKETPLSFAVLPFCYDEVQMPNVADMQVFVHGKTDNGLRSVYKQVTAWKLNLQHERPEFFVLCKERKWLKLLKPMKSYKGYVRTILVTALWLHVLKRNPETSEKRLWDCLFKVFSSFDVQPSANDLRNHLTLIKSFADNDETLSKSQLMILFLKDNLLKRSSSFELVNSDRVTKEPFIASGGKFDESMGVFEGDLVDANSGLFDSVCAICHNGGEILFCEGGCLRSFHATRDAGIDSNCKTLGYSRPEVEAMEKFVCKNCCYRQHQCFVCGQLGCSDKSVGAEVFRCASAECCHFYHPQCVAQWVFPEEKAEAIEYRERIVAGETFVCPVHKCHVCRQSENKRIKELQFAICARCPKSYHRKCLPSDIPFENLGYGSFQRAWEDLLPDRILIYCIKHKIEEKLRTPIRNHIVFPDTPDRKDINFVPGTKIKLLLKKRPVSEELLRETDPVILTNKSSTSDANIVKHSAMVAREYVPHPIKKAKVFMRSGSSDLRKDNHVSILDNDKILWKESPKGTVTSVLRRPISENKKIPLNDNHKVAVLAVRQNTTRELFNSSFPVVDCETEKRMFDLINKASFELTLEDVISKRTIPSTHVYNAKQIDQSITLAKVEGSIEAIRTALLKIENGTCVEDAKVVCEPEVLQHVHKWRQQFKVYLAPFLLGTRYTSFGRHFTKVEKLKEIVEKLQWYVQDGDTIVDFCCGANDFSRLMNEKLEIVGKKASFRNYDLLQPKDDFNFEQRDWMTVQLEELPEGSKLIMGLNPPFGVKASLANAFIDKALTFKPKLLILIVPKETKRLDRKHPPYDLIWEDDKKLSGKSFYLPGSIDLEDQQLEQWNLKPPPLSLWSRSDWTVKHQEITIRYNLMPVDCNSAATQNGCAASPCGWRNVQKKIKSYKKSVRFKDVVGVFSTNKSSRESISPSIARSEASELPSPGEINRSSAKLPTEGHRQMLGRLYGRRATADPSPLNDHVGGESDIAMDKVASPPL</sequence>
<keyword evidence="1" id="KW-0489">Methyltransferase</keyword>
<proteinExistence type="predicted"/>
<accession>A0ACB7VJ87</accession>
<dbReference type="Proteomes" id="UP000827976">
    <property type="component" value="Chromosome 8"/>
</dbReference>
<protein>
    <submittedName>
        <fullName evidence="1">Histone-lysine N-methyltransferase protein</fullName>
        <ecNumber evidence="1">2.1.1.354</ecNumber>
    </submittedName>
</protein>
<comment type="caution">
    <text evidence="1">The sequence shown here is derived from an EMBL/GenBank/DDBJ whole genome shotgun (WGS) entry which is preliminary data.</text>
</comment>
<keyword evidence="1" id="KW-0808">Transferase</keyword>
<dbReference type="EC" id="2.1.1.354" evidence="1"/>
<evidence type="ECO:0000313" key="2">
    <source>
        <dbReference type="Proteomes" id="UP000827976"/>
    </source>
</evidence>
<evidence type="ECO:0000313" key="1">
    <source>
        <dbReference type="EMBL" id="KAH7674164.1"/>
    </source>
</evidence>
<name>A0ACB7VJ87_DIOAL</name>
<organism evidence="1 2">
    <name type="scientific">Dioscorea alata</name>
    <name type="common">Purple yam</name>
    <dbReference type="NCBI Taxonomy" id="55571"/>
    <lineage>
        <taxon>Eukaryota</taxon>
        <taxon>Viridiplantae</taxon>
        <taxon>Streptophyta</taxon>
        <taxon>Embryophyta</taxon>
        <taxon>Tracheophyta</taxon>
        <taxon>Spermatophyta</taxon>
        <taxon>Magnoliopsida</taxon>
        <taxon>Liliopsida</taxon>
        <taxon>Dioscoreales</taxon>
        <taxon>Dioscoreaceae</taxon>
        <taxon>Dioscorea</taxon>
    </lineage>
</organism>
<keyword evidence="2" id="KW-1185">Reference proteome</keyword>